<evidence type="ECO:0000256" key="6">
    <source>
        <dbReference type="ARBA" id="ARBA00022840"/>
    </source>
</evidence>
<dbReference type="Gene3D" id="1.10.510.10">
    <property type="entry name" value="Transferase(Phosphotransferase) domain 1"/>
    <property type="match status" value="2"/>
</dbReference>
<comment type="similarity">
    <text evidence="7">Belongs to the protein kinase superfamily. Ser/Thr protein kinase family. GCN2 subfamily.</text>
</comment>
<feature type="domain" description="Protein kinase" evidence="11">
    <location>
        <begin position="94"/>
        <end position="404"/>
    </location>
</feature>
<organism evidence="12 13">
    <name type="scientific">Modicella reniformis</name>
    <dbReference type="NCBI Taxonomy" id="1440133"/>
    <lineage>
        <taxon>Eukaryota</taxon>
        <taxon>Fungi</taxon>
        <taxon>Fungi incertae sedis</taxon>
        <taxon>Mucoromycota</taxon>
        <taxon>Mortierellomycotina</taxon>
        <taxon>Mortierellomycetes</taxon>
        <taxon>Mortierellales</taxon>
        <taxon>Mortierellaceae</taxon>
        <taxon>Modicella</taxon>
    </lineage>
</organism>
<comment type="catalytic activity">
    <reaction evidence="8">
        <text>L-threonyl-[protein] + ATP = O-phospho-L-threonyl-[protein] + ADP + H(+)</text>
        <dbReference type="Rhea" id="RHEA:46608"/>
        <dbReference type="Rhea" id="RHEA-COMP:11060"/>
        <dbReference type="Rhea" id="RHEA-COMP:11605"/>
        <dbReference type="ChEBI" id="CHEBI:15378"/>
        <dbReference type="ChEBI" id="CHEBI:30013"/>
        <dbReference type="ChEBI" id="CHEBI:30616"/>
        <dbReference type="ChEBI" id="CHEBI:61977"/>
        <dbReference type="ChEBI" id="CHEBI:456216"/>
        <dbReference type="EC" id="2.7.11.1"/>
    </reaction>
</comment>
<comment type="caution">
    <text evidence="12">The sequence shown here is derived from an EMBL/GenBank/DDBJ whole genome shotgun (WGS) entry which is preliminary data.</text>
</comment>
<dbReference type="OrthoDB" id="1405469at2759"/>
<dbReference type="PROSITE" id="PS50011">
    <property type="entry name" value="PROTEIN_KINASE_DOM"/>
    <property type="match status" value="1"/>
</dbReference>
<evidence type="ECO:0000259" key="11">
    <source>
        <dbReference type="PROSITE" id="PS50011"/>
    </source>
</evidence>
<evidence type="ECO:0000256" key="8">
    <source>
        <dbReference type="ARBA" id="ARBA00047899"/>
    </source>
</evidence>
<dbReference type="Pfam" id="PF07714">
    <property type="entry name" value="PK_Tyr_Ser-Thr"/>
    <property type="match status" value="1"/>
</dbReference>
<reference evidence="12" key="1">
    <citation type="journal article" date="2020" name="Fungal Divers.">
        <title>Resolving the Mortierellaceae phylogeny through synthesis of multi-gene phylogenetics and phylogenomics.</title>
        <authorList>
            <person name="Vandepol N."/>
            <person name="Liber J."/>
            <person name="Desiro A."/>
            <person name="Na H."/>
            <person name="Kennedy M."/>
            <person name="Barry K."/>
            <person name="Grigoriev I.V."/>
            <person name="Miller A.N."/>
            <person name="O'Donnell K."/>
            <person name="Stajich J.E."/>
            <person name="Bonito G."/>
        </authorList>
    </citation>
    <scope>NUCLEOTIDE SEQUENCE</scope>
    <source>
        <strain evidence="12">MES-2147</strain>
    </source>
</reference>
<dbReference type="Proteomes" id="UP000749646">
    <property type="component" value="Unassembled WGS sequence"/>
</dbReference>
<dbReference type="GO" id="GO:0005634">
    <property type="term" value="C:nucleus"/>
    <property type="evidence" value="ECO:0007669"/>
    <property type="project" value="TreeGrafter"/>
</dbReference>
<keyword evidence="5 12" id="KW-0418">Kinase</keyword>
<dbReference type="GO" id="GO:0005737">
    <property type="term" value="C:cytoplasm"/>
    <property type="evidence" value="ECO:0007669"/>
    <property type="project" value="TreeGrafter"/>
</dbReference>
<feature type="compositionally biased region" description="Polar residues" evidence="10">
    <location>
        <begin position="57"/>
        <end position="79"/>
    </location>
</feature>
<feature type="region of interest" description="Disordered" evidence="10">
    <location>
        <begin position="51"/>
        <end position="82"/>
    </location>
</feature>
<keyword evidence="2" id="KW-0723">Serine/threonine-protein kinase</keyword>
<evidence type="ECO:0000256" key="7">
    <source>
        <dbReference type="ARBA" id="ARBA00037982"/>
    </source>
</evidence>
<sequence>MDLDEPTVEPFEEEGESFMDSNYFRMLADANIALSSRGSLKADAEAHFRGRAPIGIPTSSSRTSLDLDNQPQDHTSSPHLSHDALNQGYYARFFVEQRKLGRGYRGSVFLCQHVLDGIHLGEYAIKKVAVGDNHDWLVQMLREVHLLERLHHPNIVSYKHAWLENHQLHKFGPEVTCLFILMECANGGNLEEFIERPPGEINLPMDIDSTSTGPGEGTSQGETQKPLTAKERVLSKRQRLRSSLNNSSAKTGEGGVARYLSITEIWSFFFDICEGLTHLHRLGIIHRDLKPPNLLLSYSSSQIKVDADGKYTDEFSFKGDMWSLGMVLYYLCYSCLPYSQIEDVDLLRQEIRQFQSITIPEDDGPGGRVIPEDLKFLIRVLLSTDKSKRPSCDDILSTLSHQRDRMMRGDIDTPTTSIRTAPNIEEEDDNAHEAIIGTTEEILETDDGTSDDDDMMDL</sequence>
<evidence type="ECO:0000256" key="3">
    <source>
        <dbReference type="ARBA" id="ARBA00022679"/>
    </source>
</evidence>
<dbReference type="InterPro" id="IPR001245">
    <property type="entry name" value="Ser-Thr/Tyr_kinase_cat_dom"/>
</dbReference>
<dbReference type="FunFam" id="3.30.200.20:FF:000306">
    <property type="entry name" value="IKS protein kinase"/>
    <property type="match status" value="1"/>
</dbReference>
<dbReference type="GO" id="GO:0004674">
    <property type="term" value="F:protein serine/threonine kinase activity"/>
    <property type="evidence" value="ECO:0007669"/>
    <property type="project" value="UniProtKB-KW"/>
</dbReference>
<dbReference type="GO" id="GO:0005524">
    <property type="term" value="F:ATP binding"/>
    <property type="evidence" value="ECO:0007669"/>
    <property type="project" value="UniProtKB-KW"/>
</dbReference>
<evidence type="ECO:0000313" key="12">
    <source>
        <dbReference type="EMBL" id="KAF9984898.1"/>
    </source>
</evidence>
<keyword evidence="3" id="KW-0808">Transferase</keyword>
<feature type="region of interest" description="Disordered" evidence="10">
    <location>
        <begin position="204"/>
        <end position="230"/>
    </location>
</feature>
<protein>
    <recommendedName>
        <fullName evidence="1">non-specific serine/threonine protein kinase</fullName>
        <ecNumber evidence="1">2.7.11.1</ecNumber>
    </recommendedName>
</protein>
<keyword evidence="13" id="KW-1185">Reference proteome</keyword>
<dbReference type="InterPro" id="IPR050339">
    <property type="entry name" value="CC_SR_Kinase"/>
</dbReference>
<evidence type="ECO:0000256" key="9">
    <source>
        <dbReference type="ARBA" id="ARBA00048679"/>
    </source>
</evidence>
<dbReference type="EMBL" id="JAAAHW010003342">
    <property type="protein sequence ID" value="KAF9984898.1"/>
    <property type="molecule type" value="Genomic_DNA"/>
</dbReference>
<evidence type="ECO:0000256" key="10">
    <source>
        <dbReference type="SAM" id="MobiDB-lite"/>
    </source>
</evidence>
<keyword evidence="6" id="KW-0067">ATP-binding</keyword>
<dbReference type="EC" id="2.7.11.1" evidence="1"/>
<dbReference type="PANTHER" id="PTHR11042">
    <property type="entry name" value="EUKARYOTIC TRANSLATION INITIATION FACTOR 2-ALPHA KINASE EIF2-ALPHA KINASE -RELATED"/>
    <property type="match status" value="1"/>
</dbReference>
<feature type="compositionally biased region" description="Acidic residues" evidence="10">
    <location>
        <begin position="441"/>
        <end position="458"/>
    </location>
</feature>
<dbReference type="InterPro" id="IPR011009">
    <property type="entry name" value="Kinase-like_dom_sf"/>
</dbReference>
<dbReference type="SMART" id="SM00220">
    <property type="entry name" value="S_TKc"/>
    <property type="match status" value="1"/>
</dbReference>
<comment type="catalytic activity">
    <reaction evidence="9">
        <text>L-seryl-[protein] + ATP = O-phospho-L-seryl-[protein] + ADP + H(+)</text>
        <dbReference type="Rhea" id="RHEA:17989"/>
        <dbReference type="Rhea" id="RHEA-COMP:9863"/>
        <dbReference type="Rhea" id="RHEA-COMP:11604"/>
        <dbReference type="ChEBI" id="CHEBI:15378"/>
        <dbReference type="ChEBI" id="CHEBI:29999"/>
        <dbReference type="ChEBI" id="CHEBI:30616"/>
        <dbReference type="ChEBI" id="CHEBI:83421"/>
        <dbReference type="ChEBI" id="CHEBI:456216"/>
        <dbReference type="EC" id="2.7.11.1"/>
    </reaction>
</comment>
<proteinExistence type="inferred from homology"/>
<dbReference type="SUPFAM" id="SSF56112">
    <property type="entry name" value="Protein kinase-like (PK-like)"/>
    <property type="match status" value="1"/>
</dbReference>
<dbReference type="InterPro" id="IPR000719">
    <property type="entry name" value="Prot_kinase_dom"/>
</dbReference>
<keyword evidence="4" id="KW-0547">Nucleotide-binding</keyword>
<evidence type="ECO:0000313" key="13">
    <source>
        <dbReference type="Proteomes" id="UP000749646"/>
    </source>
</evidence>
<gene>
    <name evidence="12" type="primary">IKS1</name>
    <name evidence="12" type="ORF">BGZ65_012296</name>
</gene>
<dbReference type="Pfam" id="PF00069">
    <property type="entry name" value="Pkinase"/>
    <property type="match status" value="1"/>
</dbReference>
<dbReference type="InterPro" id="IPR008271">
    <property type="entry name" value="Ser/Thr_kinase_AS"/>
</dbReference>
<accession>A0A9P6MAG6</accession>
<feature type="region of interest" description="Disordered" evidence="10">
    <location>
        <begin position="437"/>
        <end position="458"/>
    </location>
</feature>
<dbReference type="PROSITE" id="PS00108">
    <property type="entry name" value="PROTEIN_KINASE_ST"/>
    <property type="match status" value="1"/>
</dbReference>
<evidence type="ECO:0000256" key="5">
    <source>
        <dbReference type="ARBA" id="ARBA00022777"/>
    </source>
</evidence>
<feature type="compositionally biased region" description="Polar residues" evidence="10">
    <location>
        <begin position="208"/>
        <end position="226"/>
    </location>
</feature>
<dbReference type="Gene3D" id="3.30.200.20">
    <property type="entry name" value="Phosphorylase Kinase, domain 1"/>
    <property type="match status" value="1"/>
</dbReference>
<evidence type="ECO:0000256" key="2">
    <source>
        <dbReference type="ARBA" id="ARBA00022527"/>
    </source>
</evidence>
<dbReference type="PANTHER" id="PTHR11042:SF138">
    <property type="entry name" value="SERINE_THREONINE-PROTEIN KINASE IKS1-RELATED"/>
    <property type="match status" value="1"/>
</dbReference>
<name>A0A9P6MAG6_9FUNG</name>
<dbReference type="AlphaFoldDB" id="A0A9P6MAG6"/>
<evidence type="ECO:0000256" key="1">
    <source>
        <dbReference type="ARBA" id="ARBA00012513"/>
    </source>
</evidence>
<evidence type="ECO:0000256" key="4">
    <source>
        <dbReference type="ARBA" id="ARBA00022741"/>
    </source>
</evidence>